<dbReference type="InterPro" id="IPR032675">
    <property type="entry name" value="LRR_dom_sf"/>
</dbReference>
<dbReference type="Proteomes" id="UP001362999">
    <property type="component" value="Unassembled WGS sequence"/>
</dbReference>
<sequence length="369" mass="42242">MESRQNPLAIPELVDHCISLLSGDGPWSRADLLSCCLVARSWVQPSQYYLFYSPEDLAIRGSTSISQLFDTLIENPHLIRYVRSLTIPSATIMGKMCRIPFAHLQRVVIRTDLEDLEQWEGEGVKPQLQQILSISSLRVLHLCGNVDLPFFHPFFKNLSPTIQHLSLSLRYPWNEEDFAVPQASVSSLSLKSLVLSLDSDEGTQSLDNALFYPFDILNLEALSVSHPFYIHWDSIPKHTKESLRVLNIYIKYSTPVDLSSFPNLTTLRLDNLTCPSCVSTILSSIPSPRTIRTIVLGVNCFFEDSDWAPLDSLLSSFECSSPPMIEYETPRQEHDELRSEFPILMSQNRFRVIYHSDHSDWWEEMVYKI</sequence>
<accession>A0AAV9ZVF0</accession>
<evidence type="ECO:0008006" key="3">
    <source>
        <dbReference type="Google" id="ProtNLM"/>
    </source>
</evidence>
<organism evidence="1 2">
    <name type="scientific">Favolaschia claudopus</name>
    <dbReference type="NCBI Taxonomy" id="2862362"/>
    <lineage>
        <taxon>Eukaryota</taxon>
        <taxon>Fungi</taxon>
        <taxon>Dikarya</taxon>
        <taxon>Basidiomycota</taxon>
        <taxon>Agaricomycotina</taxon>
        <taxon>Agaricomycetes</taxon>
        <taxon>Agaricomycetidae</taxon>
        <taxon>Agaricales</taxon>
        <taxon>Marasmiineae</taxon>
        <taxon>Mycenaceae</taxon>
        <taxon>Favolaschia</taxon>
    </lineage>
</organism>
<comment type="caution">
    <text evidence="1">The sequence shown here is derived from an EMBL/GenBank/DDBJ whole genome shotgun (WGS) entry which is preliminary data.</text>
</comment>
<proteinExistence type="predicted"/>
<evidence type="ECO:0000313" key="1">
    <source>
        <dbReference type="EMBL" id="KAK6992944.1"/>
    </source>
</evidence>
<name>A0AAV9ZVF0_9AGAR</name>
<dbReference type="AlphaFoldDB" id="A0AAV9ZVF0"/>
<dbReference type="Gene3D" id="3.80.10.10">
    <property type="entry name" value="Ribonuclease Inhibitor"/>
    <property type="match status" value="1"/>
</dbReference>
<dbReference type="EMBL" id="JAWWNJ010000105">
    <property type="protein sequence ID" value="KAK6992944.1"/>
    <property type="molecule type" value="Genomic_DNA"/>
</dbReference>
<gene>
    <name evidence="1" type="ORF">R3P38DRAFT_3078439</name>
</gene>
<evidence type="ECO:0000313" key="2">
    <source>
        <dbReference type="Proteomes" id="UP001362999"/>
    </source>
</evidence>
<keyword evidence="2" id="KW-1185">Reference proteome</keyword>
<reference evidence="1 2" key="1">
    <citation type="journal article" date="2024" name="J Genomics">
        <title>Draft genome sequencing and assembly of Favolaschia claudopus CIRM-BRFM 2984 isolated from oak limbs.</title>
        <authorList>
            <person name="Navarro D."/>
            <person name="Drula E."/>
            <person name="Chaduli D."/>
            <person name="Cazenave R."/>
            <person name="Ahrendt S."/>
            <person name="Wang J."/>
            <person name="Lipzen A."/>
            <person name="Daum C."/>
            <person name="Barry K."/>
            <person name="Grigoriev I.V."/>
            <person name="Favel A."/>
            <person name="Rosso M.N."/>
            <person name="Martin F."/>
        </authorList>
    </citation>
    <scope>NUCLEOTIDE SEQUENCE [LARGE SCALE GENOMIC DNA]</scope>
    <source>
        <strain evidence="1 2">CIRM-BRFM 2984</strain>
    </source>
</reference>
<protein>
    <recommendedName>
        <fullName evidence="3">F-box domain-containing protein</fullName>
    </recommendedName>
</protein>
<dbReference type="SUPFAM" id="SSF52047">
    <property type="entry name" value="RNI-like"/>
    <property type="match status" value="1"/>
</dbReference>